<keyword evidence="2" id="KW-1185">Reference proteome</keyword>
<evidence type="ECO:0000313" key="1">
    <source>
        <dbReference type="EMBL" id="KAF1833850.1"/>
    </source>
</evidence>
<gene>
    <name evidence="1" type="ORF">BDW02DRAFT_598686</name>
</gene>
<evidence type="ECO:0000313" key="2">
    <source>
        <dbReference type="Proteomes" id="UP000800040"/>
    </source>
</evidence>
<sequence>MASPQIGNGGRPASYTEPHRFPPGARCITCGEIYDEENVDQIDLCPRHRGNGEEQRLASVSLELRGRLLFKCMAVRERLGWPHVDSYKDVPLRSSAEAQWWRWTTAFHYMCEFSHEALEAPLQNENLKVHEVRKLRFLTKAEHGPMVQCAFLIMAQPGIYVFDPTGVQFGPDWPVLSRVETYRAERMDSKYVHLAKVRRLESE</sequence>
<dbReference type="Proteomes" id="UP000800040">
    <property type="component" value="Unassembled WGS sequence"/>
</dbReference>
<reference evidence="1" key="1">
    <citation type="submission" date="2020-01" db="EMBL/GenBank/DDBJ databases">
        <authorList>
            <consortium name="DOE Joint Genome Institute"/>
            <person name="Haridas S."/>
            <person name="Albert R."/>
            <person name="Binder M."/>
            <person name="Bloem J."/>
            <person name="Labutti K."/>
            <person name="Salamov A."/>
            <person name="Andreopoulos B."/>
            <person name="Baker S.E."/>
            <person name="Barry K."/>
            <person name="Bills G."/>
            <person name="Bluhm B.H."/>
            <person name="Cannon C."/>
            <person name="Castanera R."/>
            <person name="Culley D.E."/>
            <person name="Daum C."/>
            <person name="Ezra D."/>
            <person name="Gonzalez J.B."/>
            <person name="Henrissat B."/>
            <person name="Kuo A."/>
            <person name="Liang C."/>
            <person name="Lipzen A."/>
            <person name="Lutzoni F."/>
            <person name="Magnuson J."/>
            <person name="Mondo S."/>
            <person name="Nolan M."/>
            <person name="Ohm R."/>
            <person name="Pangilinan J."/>
            <person name="Park H.-J."/>
            <person name="Ramirez L."/>
            <person name="Alfaro M."/>
            <person name="Sun H."/>
            <person name="Tritt A."/>
            <person name="Yoshinaga Y."/>
            <person name="Zwiers L.-H."/>
            <person name="Turgeon B.G."/>
            <person name="Goodwin S.B."/>
            <person name="Spatafora J.W."/>
            <person name="Crous P.W."/>
            <person name="Grigoriev I.V."/>
        </authorList>
    </citation>
    <scope>NUCLEOTIDE SEQUENCE</scope>
    <source>
        <strain evidence="1">P77</strain>
    </source>
</reference>
<proteinExistence type="predicted"/>
<organism evidence="1 2">
    <name type="scientific">Decorospora gaudefroyi</name>
    <dbReference type="NCBI Taxonomy" id="184978"/>
    <lineage>
        <taxon>Eukaryota</taxon>
        <taxon>Fungi</taxon>
        <taxon>Dikarya</taxon>
        <taxon>Ascomycota</taxon>
        <taxon>Pezizomycotina</taxon>
        <taxon>Dothideomycetes</taxon>
        <taxon>Pleosporomycetidae</taxon>
        <taxon>Pleosporales</taxon>
        <taxon>Pleosporineae</taxon>
        <taxon>Pleosporaceae</taxon>
        <taxon>Decorospora</taxon>
    </lineage>
</organism>
<dbReference type="EMBL" id="ML975311">
    <property type="protein sequence ID" value="KAF1833850.1"/>
    <property type="molecule type" value="Genomic_DNA"/>
</dbReference>
<accession>A0A6A5KC59</accession>
<dbReference type="AlphaFoldDB" id="A0A6A5KC59"/>
<protein>
    <submittedName>
        <fullName evidence="1">Uncharacterized protein</fullName>
    </submittedName>
</protein>
<dbReference type="OrthoDB" id="3661240at2759"/>
<name>A0A6A5KC59_9PLEO</name>